<comment type="caution">
    <text evidence="1">The sequence shown here is derived from an EMBL/GenBank/DDBJ whole genome shotgun (WGS) entry which is preliminary data.</text>
</comment>
<proteinExistence type="predicted"/>
<dbReference type="Proteomes" id="UP000243217">
    <property type="component" value="Unassembled WGS sequence"/>
</dbReference>
<keyword evidence="2" id="KW-1185">Reference proteome</keyword>
<gene>
    <name evidence="1" type="ORF">THRCLA_20130</name>
</gene>
<organism evidence="1 2">
    <name type="scientific">Thraustotheca clavata</name>
    <dbReference type="NCBI Taxonomy" id="74557"/>
    <lineage>
        <taxon>Eukaryota</taxon>
        <taxon>Sar</taxon>
        <taxon>Stramenopiles</taxon>
        <taxon>Oomycota</taxon>
        <taxon>Saprolegniomycetes</taxon>
        <taxon>Saprolegniales</taxon>
        <taxon>Achlyaceae</taxon>
        <taxon>Thraustotheca</taxon>
    </lineage>
</organism>
<evidence type="ECO:0000313" key="1">
    <source>
        <dbReference type="EMBL" id="OQS07535.1"/>
    </source>
</evidence>
<evidence type="ECO:0000313" key="2">
    <source>
        <dbReference type="Proteomes" id="UP000243217"/>
    </source>
</evidence>
<sequence>MLNTSSLEPDTVDGIEHASSKLVVSLVLSYNRCSRFLKLFDKIVRSEWEALASAIILLYFGE</sequence>
<protein>
    <submittedName>
        <fullName evidence="1">Uncharacterized protein</fullName>
    </submittedName>
</protein>
<name>A0A1W0AB97_9STRA</name>
<accession>A0A1W0AB97</accession>
<reference evidence="1 2" key="1">
    <citation type="journal article" date="2014" name="Genome Biol. Evol.">
        <title>The secreted proteins of Achlya hypogyna and Thraustotheca clavata identify the ancestral oomycete secretome and reveal gene acquisitions by horizontal gene transfer.</title>
        <authorList>
            <person name="Misner I."/>
            <person name="Blouin N."/>
            <person name="Leonard G."/>
            <person name="Richards T.A."/>
            <person name="Lane C.E."/>
        </authorList>
    </citation>
    <scope>NUCLEOTIDE SEQUENCE [LARGE SCALE GENOMIC DNA]</scope>
    <source>
        <strain evidence="1 2">ATCC 34112</strain>
    </source>
</reference>
<dbReference type="AlphaFoldDB" id="A0A1W0AB97"/>
<dbReference type="EMBL" id="JNBS01000231">
    <property type="protein sequence ID" value="OQS07535.1"/>
    <property type="molecule type" value="Genomic_DNA"/>
</dbReference>